<evidence type="ECO:0000256" key="2">
    <source>
        <dbReference type="ARBA" id="ARBA00022448"/>
    </source>
</evidence>
<dbReference type="GO" id="GO:0008324">
    <property type="term" value="F:monoatomic cation transmembrane transporter activity"/>
    <property type="evidence" value="ECO:0007669"/>
    <property type="project" value="InterPro"/>
</dbReference>
<evidence type="ECO:0000256" key="8">
    <source>
        <dbReference type="SAM" id="MobiDB-lite"/>
    </source>
</evidence>
<accession>A0A381U6U4</accession>
<keyword evidence="2" id="KW-0813">Transport</keyword>
<protein>
    <recommendedName>
        <fullName evidence="11">Trk family potassium uptake protein</fullName>
    </recommendedName>
</protein>
<keyword evidence="5 9" id="KW-1133">Transmembrane helix</keyword>
<feature type="transmembrane region" description="Helical" evidence="9">
    <location>
        <begin position="297"/>
        <end position="319"/>
    </location>
</feature>
<evidence type="ECO:0000256" key="6">
    <source>
        <dbReference type="ARBA" id="ARBA00023065"/>
    </source>
</evidence>
<feature type="transmembrane region" description="Helical" evidence="9">
    <location>
        <begin position="231"/>
        <end position="251"/>
    </location>
</feature>
<feature type="region of interest" description="Disordered" evidence="8">
    <location>
        <begin position="1"/>
        <end position="22"/>
    </location>
</feature>
<organism evidence="10">
    <name type="scientific">marine metagenome</name>
    <dbReference type="NCBI Taxonomy" id="408172"/>
    <lineage>
        <taxon>unclassified sequences</taxon>
        <taxon>metagenomes</taxon>
        <taxon>ecological metagenomes</taxon>
    </lineage>
</organism>
<feature type="transmembrane region" description="Helical" evidence="9">
    <location>
        <begin position="271"/>
        <end position="291"/>
    </location>
</feature>
<reference evidence="10" key="1">
    <citation type="submission" date="2018-05" db="EMBL/GenBank/DDBJ databases">
        <authorList>
            <person name="Lanie J.A."/>
            <person name="Ng W.-L."/>
            <person name="Kazmierczak K.M."/>
            <person name="Andrzejewski T.M."/>
            <person name="Davidsen T.M."/>
            <person name="Wayne K.J."/>
            <person name="Tettelin H."/>
            <person name="Glass J.I."/>
            <person name="Rusch D."/>
            <person name="Podicherti R."/>
            <person name="Tsui H.-C.T."/>
            <person name="Winkler M.E."/>
        </authorList>
    </citation>
    <scope>NUCLEOTIDE SEQUENCE</scope>
</reference>
<name>A0A381U6U4_9ZZZZ</name>
<feature type="transmembrane region" description="Helical" evidence="9">
    <location>
        <begin position="71"/>
        <end position="93"/>
    </location>
</feature>
<dbReference type="AlphaFoldDB" id="A0A381U6U4"/>
<feature type="transmembrane region" description="Helical" evidence="9">
    <location>
        <begin position="402"/>
        <end position="432"/>
    </location>
</feature>
<evidence type="ECO:0000256" key="5">
    <source>
        <dbReference type="ARBA" id="ARBA00022989"/>
    </source>
</evidence>
<proteinExistence type="predicted"/>
<dbReference type="InterPro" id="IPR003445">
    <property type="entry name" value="Cat_transpt"/>
</dbReference>
<dbReference type="GO" id="GO:0005886">
    <property type="term" value="C:plasma membrane"/>
    <property type="evidence" value="ECO:0007669"/>
    <property type="project" value="UniProtKB-SubCell"/>
</dbReference>
<sequence length="549" mass="58655">MQNPSGPRPGDKVVRRPRQSEISPVRAHVGRREVSVRGPTSPMMLVYSFFVVALIGALLLSLPVSSTEPGFMSPIGALFTSISAMTGTGLIIVDTEEAWTVFGKVVIAVLIFIGGLGFMTGAAFLLLITGRRSSLQGRLVVGAGLDDNRLGTIASLARNIILMAIIVQIIGAVLIFIRWYVVTPIWRGITLEEGLWQSAFTSISAFNNAGFEILPDKLIGGESLVGLTRDVPSLMIIGTMILIGSSSYATLSNLVEIRGRKVGALLSKTVLTAFGLITALGLGAAITVIGMSRDMEVLKILGEVILTATVGWAIIFYVVKFRKWALLSLDTKLVLVGIGLMLVIGLTSFLSLEWSNPNTIGNEPTVTKVTQGLFHTVNRTAGFSSVDYSQLHPSNTSITEGLMFVGGVSASTAGGIKVSTLMVIIIASFAIFSGKERTTVFGREIPRVNIHRAMAVAATATLALLLLVVALFIVQPDLEFRTAIFEVISAFGTVGWSAGVTPHLNEAAQVVISIAMFTGRFGPITITLFMAGRERKDTIRYAGERIRIG</sequence>
<evidence type="ECO:0000256" key="4">
    <source>
        <dbReference type="ARBA" id="ARBA00022692"/>
    </source>
</evidence>
<feature type="transmembrane region" description="Helical" evidence="9">
    <location>
        <begin position="44"/>
        <end position="64"/>
    </location>
</feature>
<keyword evidence="6" id="KW-0406">Ion transport</keyword>
<keyword evidence="3" id="KW-1003">Cell membrane</keyword>
<feature type="transmembrane region" description="Helical" evidence="9">
    <location>
        <begin position="510"/>
        <end position="531"/>
    </location>
</feature>
<evidence type="ECO:0000256" key="7">
    <source>
        <dbReference type="ARBA" id="ARBA00023136"/>
    </source>
</evidence>
<dbReference type="PANTHER" id="PTHR32024">
    <property type="entry name" value="TRK SYSTEM POTASSIUM UPTAKE PROTEIN TRKG-RELATED"/>
    <property type="match status" value="1"/>
</dbReference>
<dbReference type="GO" id="GO:0030001">
    <property type="term" value="P:metal ion transport"/>
    <property type="evidence" value="ECO:0007669"/>
    <property type="project" value="UniProtKB-ARBA"/>
</dbReference>
<evidence type="ECO:0000256" key="9">
    <source>
        <dbReference type="SAM" id="Phobius"/>
    </source>
</evidence>
<dbReference type="PANTHER" id="PTHR32024:SF1">
    <property type="entry name" value="KTR SYSTEM POTASSIUM UPTAKE PROTEIN B"/>
    <property type="match status" value="1"/>
</dbReference>
<feature type="transmembrane region" description="Helical" evidence="9">
    <location>
        <begin position="105"/>
        <end position="128"/>
    </location>
</feature>
<evidence type="ECO:0000256" key="3">
    <source>
        <dbReference type="ARBA" id="ARBA00022475"/>
    </source>
</evidence>
<keyword evidence="4 9" id="KW-0812">Transmembrane</keyword>
<evidence type="ECO:0000256" key="1">
    <source>
        <dbReference type="ARBA" id="ARBA00004651"/>
    </source>
</evidence>
<keyword evidence="7 9" id="KW-0472">Membrane</keyword>
<feature type="transmembrane region" description="Helical" evidence="9">
    <location>
        <begin position="160"/>
        <end position="181"/>
    </location>
</feature>
<evidence type="ECO:0008006" key="11">
    <source>
        <dbReference type="Google" id="ProtNLM"/>
    </source>
</evidence>
<dbReference type="Pfam" id="PF02386">
    <property type="entry name" value="TrkH"/>
    <property type="match status" value="1"/>
</dbReference>
<feature type="transmembrane region" description="Helical" evidence="9">
    <location>
        <begin position="453"/>
        <end position="474"/>
    </location>
</feature>
<evidence type="ECO:0000313" key="10">
    <source>
        <dbReference type="EMBL" id="SVA23859.1"/>
    </source>
</evidence>
<feature type="transmembrane region" description="Helical" evidence="9">
    <location>
        <begin position="331"/>
        <end position="352"/>
    </location>
</feature>
<gene>
    <name evidence="10" type="ORF">METZ01_LOCUS76713</name>
</gene>
<comment type="subcellular location">
    <subcellularLocation>
        <location evidence="1">Cell membrane</location>
        <topology evidence="1">Multi-pass membrane protein</topology>
    </subcellularLocation>
</comment>
<dbReference type="EMBL" id="UINC01005839">
    <property type="protein sequence ID" value="SVA23859.1"/>
    <property type="molecule type" value="Genomic_DNA"/>
</dbReference>